<dbReference type="HOGENOM" id="CLU_417748_0_0_1"/>
<keyword evidence="5" id="KW-0479">Metal-binding</keyword>
<evidence type="ECO:0000256" key="8">
    <source>
        <dbReference type="SAM" id="MobiDB-lite"/>
    </source>
</evidence>
<evidence type="ECO:0000313" key="10">
    <source>
        <dbReference type="EMBL" id="KDQ33712.1"/>
    </source>
</evidence>
<dbReference type="PANTHER" id="PTHR10642:SF26">
    <property type="entry name" value="RIBONUCLEASE H1"/>
    <property type="match status" value="1"/>
</dbReference>
<dbReference type="EC" id="3.1.26.4" evidence="3"/>
<evidence type="ECO:0000256" key="3">
    <source>
        <dbReference type="ARBA" id="ARBA00012180"/>
    </source>
</evidence>
<dbReference type="GO" id="GO:0004523">
    <property type="term" value="F:RNA-DNA hybrid ribonuclease activity"/>
    <property type="evidence" value="ECO:0007669"/>
    <property type="project" value="UniProtKB-EC"/>
</dbReference>
<dbReference type="PROSITE" id="PS50879">
    <property type="entry name" value="RNASE_H_1"/>
    <property type="match status" value="1"/>
</dbReference>
<reference evidence="11" key="1">
    <citation type="journal article" date="2014" name="Proc. Natl. Acad. Sci. U.S.A.">
        <title>Extensive sampling of basidiomycete genomes demonstrates inadequacy of the white-rot/brown-rot paradigm for wood decay fungi.</title>
        <authorList>
            <person name="Riley R."/>
            <person name="Salamov A.A."/>
            <person name="Brown D.W."/>
            <person name="Nagy L.G."/>
            <person name="Floudas D."/>
            <person name="Held B.W."/>
            <person name="Levasseur A."/>
            <person name="Lombard V."/>
            <person name="Morin E."/>
            <person name="Otillar R."/>
            <person name="Lindquist E.A."/>
            <person name="Sun H."/>
            <person name="LaButti K.M."/>
            <person name="Schmutz J."/>
            <person name="Jabbour D."/>
            <person name="Luo H."/>
            <person name="Baker S.E."/>
            <person name="Pisabarro A.G."/>
            <person name="Walton J.D."/>
            <person name="Blanchette R.A."/>
            <person name="Henrissat B."/>
            <person name="Martin F."/>
            <person name="Cullen D."/>
            <person name="Hibbett D.S."/>
            <person name="Grigoriev I.V."/>
        </authorList>
    </citation>
    <scope>NUCLEOTIDE SEQUENCE [LARGE SCALE GENOMIC DNA]</scope>
    <source>
        <strain evidence="11">PC15</strain>
    </source>
</reference>
<dbReference type="Proteomes" id="UP000027073">
    <property type="component" value="Unassembled WGS sequence"/>
</dbReference>
<keyword evidence="7" id="KW-0378">Hydrolase</keyword>
<dbReference type="Gene3D" id="3.30.420.10">
    <property type="entry name" value="Ribonuclease H-like superfamily/Ribonuclease H"/>
    <property type="match status" value="1"/>
</dbReference>
<dbReference type="GO" id="GO:0046872">
    <property type="term" value="F:metal ion binding"/>
    <property type="evidence" value="ECO:0007669"/>
    <property type="project" value="UniProtKB-KW"/>
</dbReference>
<protein>
    <recommendedName>
        <fullName evidence="3">ribonuclease H</fullName>
        <ecNumber evidence="3">3.1.26.4</ecNumber>
    </recommendedName>
</protein>
<keyword evidence="6" id="KW-0255">Endonuclease</keyword>
<name>A0A067PBC7_PLEO1</name>
<sequence length="723" mass="82760">MPKQVEEGLRKRIRSFFWGDKHSPIKEEMIYVPIEHGGQGVLDIRARNEAIQTMWVKDYLKLENRPLWTFFADRILARNGKKSDENMPIELKNNMFLQSWRTKLNGTANTCPKELSTMISTALKHGVRLEALRLSETALNDMPIWYHARENTRIRQAATSSASICLRKKHKVSKVGEAVIEAAHLNDREHKKSKRCKCQGCTKARSEYKCSHPDTCFRRAKQLLDALPQKWDPRRANEGAQRADVNREGWETFNKETAVVENLQDAFRIFTEGMTSETLGQNEQNLPQNTTRVATDGSCLKASTTSAAAGAGIYYGLDDARNRAVRVPRRWTQTNQTGEMTAVLEAVKNNQGLGNLEIESDSRYAINSLTKNLANLENTGYIGKANKTLIRLTVAKIRESNGTTHFKWIKGHNGHAGNEAADKLADEGARKEPNDPDEEENIAGEVRLTGARLSNLTQSLAYKAIREIALKKEKHQRERSKKMIDIIQNHVEEALGEIPTEERIWRSIRHKDISRQARYYLWMAAHDAYRIGTHWLKPNYKDEIQQRSECVHCNGVIEDMSHILSRCETPGQEEVWTLAKKLWEKTGRTWSQPWIGNVIACALTKASADKKERDPGGNRLWRILISESAYLIWKLRCERVIQNGNTPYSTQEVNNRWLTMINNRLELDRDMTDENLGKRKVRVKAVLETWKGALREENRLPRNWIKTSGVLVGIGPRSHQEEG</sequence>
<dbReference type="Pfam" id="PF00075">
    <property type="entry name" value="RNase_H"/>
    <property type="match status" value="1"/>
</dbReference>
<proteinExistence type="inferred from homology"/>
<evidence type="ECO:0000256" key="1">
    <source>
        <dbReference type="ARBA" id="ARBA00000077"/>
    </source>
</evidence>
<dbReference type="VEuPathDB" id="FungiDB:PLEOSDRAFT_1031451"/>
<dbReference type="OrthoDB" id="2976650at2759"/>
<dbReference type="InterPro" id="IPR050092">
    <property type="entry name" value="RNase_H"/>
</dbReference>
<accession>A0A067PBC7</accession>
<evidence type="ECO:0000256" key="7">
    <source>
        <dbReference type="ARBA" id="ARBA00022801"/>
    </source>
</evidence>
<comment type="catalytic activity">
    <reaction evidence="1">
        <text>Endonucleolytic cleavage to 5'-phosphomonoester.</text>
        <dbReference type="EC" id="3.1.26.4"/>
    </reaction>
</comment>
<evidence type="ECO:0000259" key="9">
    <source>
        <dbReference type="PROSITE" id="PS50879"/>
    </source>
</evidence>
<gene>
    <name evidence="10" type="ORF">PLEOSDRAFT_1031451</name>
</gene>
<comment type="similarity">
    <text evidence="2">Belongs to the RNase H family.</text>
</comment>
<organism evidence="10 11">
    <name type="scientific">Pleurotus ostreatus (strain PC15)</name>
    <name type="common">Oyster mushroom</name>
    <dbReference type="NCBI Taxonomy" id="1137138"/>
    <lineage>
        <taxon>Eukaryota</taxon>
        <taxon>Fungi</taxon>
        <taxon>Dikarya</taxon>
        <taxon>Basidiomycota</taxon>
        <taxon>Agaricomycotina</taxon>
        <taxon>Agaricomycetes</taxon>
        <taxon>Agaricomycetidae</taxon>
        <taxon>Agaricales</taxon>
        <taxon>Pleurotineae</taxon>
        <taxon>Pleurotaceae</taxon>
        <taxon>Pleurotus</taxon>
    </lineage>
</organism>
<evidence type="ECO:0000313" key="11">
    <source>
        <dbReference type="Proteomes" id="UP000027073"/>
    </source>
</evidence>
<feature type="region of interest" description="Disordered" evidence="8">
    <location>
        <begin position="408"/>
        <end position="439"/>
    </location>
</feature>
<dbReference type="STRING" id="1137138.A0A067PBC7"/>
<feature type="domain" description="RNase H type-1" evidence="9">
    <location>
        <begin position="287"/>
        <end position="430"/>
    </location>
</feature>
<dbReference type="InterPro" id="IPR036397">
    <property type="entry name" value="RNaseH_sf"/>
</dbReference>
<evidence type="ECO:0000256" key="2">
    <source>
        <dbReference type="ARBA" id="ARBA00005300"/>
    </source>
</evidence>
<dbReference type="AlphaFoldDB" id="A0A067PBC7"/>
<dbReference type="GO" id="GO:0003676">
    <property type="term" value="F:nucleic acid binding"/>
    <property type="evidence" value="ECO:0007669"/>
    <property type="project" value="InterPro"/>
</dbReference>
<keyword evidence="4" id="KW-0540">Nuclease</keyword>
<dbReference type="EMBL" id="KL198004">
    <property type="protein sequence ID" value="KDQ33712.1"/>
    <property type="molecule type" value="Genomic_DNA"/>
</dbReference>
<evidence type="ECO:0000256" key="4">
    <source>
        <dbReference type="ARBA" id="ARBA00022722"/>
    </source>
</evidence>
<dbReference type="GO" id="GO:0043137">
    <property type="term" value="P:DNA replication, removal of RNA primer"/>
    <property type="evidence" value="ECO:0007669"/>
    <property type="project" value="TreeGrafter"/>
</dbReference>
<evidence type="ECO:0000256" key="5">
    <source>
        <dbReference type="ARBA" id="ARBA00022723"/>
    </source>
</evidence>
<dbReference type="CDD" id="cd09280">
    <property type="entry name" value="RNase_HI_eukaryote_like"/>
    <property type="match status" value="1"/>
</dbReference>
<evidence type="ECO:0000256" key="6">
    <source>
        <dbReference type="ARBA" id="ARBA00022759"/>
    </source>
</evidence>
<dbReference type="SUPFAM" id="SSF53098">
    <property type="entry name" value="Ribonuclease H-like"/>
    <property type="match status" value="1"/>
</dbReference>
<dbReference type="InterPro" id="IPR002156">
    <property type="entry name" value="RNaseH_domain"/>
</dbReference>
<dbReference type="PANTHER" id="PTHR10642">
    <property type="entry name" value="RIBONUCLEASE H1"/>
    <property type="match status" value="1"/>
</dbReference>
<dbReference type="InterPro" id="IPR012337">
    <property type="entry name" value="RNaseH-like_sf"/>
</dbReference>
<dbReference type="InParanoid" id="A0A067PBC7"/>
<feature type="compositionally biased region" description="Basic and acidic residues" evidence="8">
    <location>
        <begin position="420"/>
        <end position="434"/>
    </location>
</feature>